<organism evidence="3 4">
    <name type="scientific">Aureobasidium subglaciale (strain EXF-2481)</name>
    <name type="common">Aureobasidium pullulans var. subglaciale</name>
    <dbReference type="NCBI Taxonomy" id="1043005"/>
    <lineage>
        <taxon>Eukaryota</taxon>
        <taxon>Fungi</taxon>
        <taxon>Dikarya</taxon>
        <taxon>Ascomycota</taxon>
        <taxon>Pezizomycotina</taxon>
        <taxon>Dothideomycetes</taxon>
        <taxon>Dothideomycetidae</taxon>
        <taxon>Dothideales</taxon>
        <taxon>Saccotheciaceae</taxon>
        <taxon>Aureobasidium</taxon>
    </lineage>
</organism>
<dbReference type="PANTHER" id="PTHR23028">
    <property type="entry name" value="ACETYLTRANSFERASE"/>
    <property type="match status" value="1"/>
</dbReference>
<dbReference type="PANTHER" id="PTHR23028:SF134">
    <property type="entry name" value="PUTATIVE (AFU_ORTHOLOGUE AFUA_4G08520)-RELATED"/>
    <property type="match status" value="1"/>
</dbReference>
<dbReference type="GeneID" id="25365478"/>
<keyword evidence="1" id="KW-0812">Transmembrane</keyword>
<evidence type="ECO:0000313" key="4">
    <source>
        <dbReference type="Proteomes" id="UP000030641"/>
    </source>
</evidence>
<dbReference type="EMBL" id="KL584768">
    <property type="protein sequence ID" value="KEQ92807.1"/>
    <property type="molecule type" value="Genomic_DNA"/>
</dbReference>
<dbReference type="RefSeq" id="XP_013341438.1">
    <property type="nucleotide sequence ID" value="XM_013485984.1"/>
</dbReference>
<dbReference type="OMA" id="YHIISAF"/>
<feature type="transmembrane region" description="Helical" evidence="1">
    <location>
        <begin position="146"/>
        <end position="165"/>
    </location>
</feature>
<keyword evidence="4" id="KW-1185">Reference proteome</keyword>
<dbReference type="OrthoDB" id="5405781at2759"/>
<evidence type="ECO:0000256" key="1">
    <source>
        <dbReference type="SAM" id="Phobius"/>
    </source>
</evidence>
<dbReference type="InterPro" id="IPR050879">
    <property type="entry name" value="Acyltransferase_3"/>
</dbReference>
<gene>
    <name evidence="3" type="ORF">AUEXF2481DRAFT_360792</name>
</gene>
<feature type="transmembrane region" description="Helical" evidence="1">
    <location>
        <begin position="52"/>
        <end position="72"/>
    </location>
</feature>
<dbReference type="Proteomes" id="UP000030641">
    <property type="component" value="Unassembled WGS sequence"/>
</dbReference>
<dbReference type="InterPro" id="IPR002656">
    <property type="entry name" value="Acyl_transf_3_dom"/>
</dbReference>
<dbReference type="InParanoid" id="A0A074YFD8"/>
<sequence length="475" mass="54291">MPIMKVSNISSRKSISQHTRKCLHFLLPSFLQTGLPTYTRLNTAKPLQPTAWIDGMRGIAAFLVFVYHLAYSTHDVNTAWLADGKRDFLRLPLIRFFYHGPFMVSIFFVLSGYALSYKPVQQIKKGDVEALGKGLASAVLRRGFRLYMPCLVSTLCIVVLVRLGCYDKTRELASDEIRLTGHREKHAWRYETFGEQMLVWSSAFAGFVNPFSGEGINVDTHLWTITVEYRASIILYVTQLGLGALRTRYRMLTLLCLMIWAHGVDRWEMVLFYGGFILAELDIRRNTSTPLNPASKSKIPWTAIYILTFVCGLYLGGQPEREFEHAPGWTFLYSIIPSYIKDWYRYYSGWGSLLLIWSTSNSSLLQEIFTNRISQYLGRISFSLYLVHGAIIHTLHYGLLEILWSIIGTETHLKKEIAFGVSAVCVTATSIWAADVFTRGVDGPSVRFARWLEGRLVTRVQEKEEPAWREAEMIV</sequence>
<keyword evidence="1" id="KW-0472">Membrane</keyword>
<feature type="transmembrane region" description="Helical" evidence="1">
    <location>
        <begin position="376"/>
        <end position="397"/>
    </location>
</feature>
<proteinExistence type="predicted"/>
<dbReference type="GO" id="GO:0016747">
    <property type="term" value="F:acyltransferase activity, transferring groups other than amino-acyl groups"/>
    <property type="evidence" value="ECO:0007669"/>
    <property type="project" value="InterPro"/>
</dbReference>
<dbReference type="AlphaFoldDB" id="A0A074YFD8"/>
<evidence type="ECO:0000259" key="2">
    <source>
        <dbReference type="Pfam" id="PF01757"/>
    </source>
</evidence>
<feature type="transmembrane region" description="Helical" evidence="1">
    <location>
        <begin position="93"/>
        <end position="115"/>
    </location>
</feature>
<dbReference type="Pfam" id="PF01757">
    <property type="entry name" value="Acyl_transf_3"/>
    <property type="match status" value="1"/>
</dbReference>
<dbReference type="HOGENOM" id="CLU_005679_13_5_1"/>
<reference evidence="3 4" key="1">
    <citation type="journal article" date="2014" name="BMC Genomics">
        <title>Genome sequencing of four Aureobasidium pullulans varieties: biotechnological potential, stress tolerance, and description of new species.</title>
        <authorList>
            <person name="Gostin Ar C."/>
            <person name="Ohm R.A."/>
            <person name="Kogej T."/>
            <person name="Sonjak S."/>
            <person name="Turk M."/>
            <person name="Zajc J."/>
            <person name="Zalar P."/>
            <person name="Grube M."/>
            <person name="Sun H."/>
            <person name="Han J."/>
            <person name="Sharma A."/>
            <person name="Chiniquy J."/>
            <person name="Ngan C.Y."/>
            <person name="Lipzen A."/>
            <person name="Barry K."/>
            <person name="Grigoriev I.V."/>
            <person name="Gunde-Cimerman N."/>
        </authorList>
    </citation>
    <scope>NUCLEOTIDE SEQUENCE [LARGE SCALE GENOMIC DNA]</scope>
    <source>
        <strain evidence="3 4">EXF-2481</strain>
    </source>
</reference>
<keyword evidence="1" id="KW-1133">Transmembrane helix</keyword>
<feature type="transmembrane region" description="Helical" evidence="1">
    <location>
        <begin position="252"/>
        <end position="279"/>
    </location>
</feature>
<feature type="transmembrane region" description="Helical" evidence="1">
    <location>
        <begin position="299"/>
        <end position="316"/>
    </location>
</feature>
<accession>A0A074YFD8</accession>
<evidence type="ECO:0000313" key="3">
    <source>
        <dbReference type="EMBL" id="KEQ92807.1"/>
    </source>
</evidence>
<feature type="domain" description="Acyltransferase 3" evidence="2">
    <location>
        <begin position="51"/>
        <end position="431"/>
    </location>
</feature>
<feature type="transmembrane region" description="Helical" evidence="1">
    <location>
        <begin position="417"/>
        <end position="437"/>
    </location>
</feature>
<protein>
    <recommendedName>
        <fullName evidence="2">Acyltransferase 3 domain-containing protein</fullName>
    </recommendedName>
</protein>
<name>A0A074YFD8_AURSE</name>
<dbReference type="STRING" id="1043005.A0A074YFD8"/>